<evidence type="ECO:0000259" key="3">
    <source>
        <dbReference type="SMART" id="SM00482"/>
    </source>
</evidence>
<dbReference type="Gene3D" id="3.30.70.370">
    <property type="match status" value="1"/>
</dbReference>
<keyword evidence="5" id="KW-1185">Reference proteome</keyword>
<evidence type="ECO:0000313" key="5">
    <source>
        <dbReference type="Proteomes" id="UP001164278"/>
    </source>
</evidence>
<dbReference type="SUPFAM" id="SSF53098">
    <property type="entry name" value="Ribonuclease H-like"/>
    <property type="match status" value="1"/>
</dbReference>
<dbReference type="SMART" id="SM00482">
    <property type="entry name" value="POLAc"/>
    <property type="match status" value="1"/>
</dbReference>
<dbReference type="Gene3D" id="1.10.150.20">
    <property type="entry name" value="5' to 3' exonuclease, C-terminal subdomain"/>
    <property type="match status" value="1"/>
</dbReference>
<dbReference type="PANTHER" id="PTHR10133:SF27">
    <property type="entry name" value="DNA POLYMERASE NU"/>
    <property type="match status" value="1"/>
</dbReference>
<dbReference type="InterPro" id="IPR002562">
    <property type="entry name" value="3'-5'_exonuclease_dom"/>
</dbReference>
<dbReference type="InterPro" id="IPR043502">
    <property type="entry name" value="DNA/RNA_pol_sf"/>
</dbReference>
<proteinExistence type="predicted"/>
<dbReference type="Pfam" id="PF01612">
    <property type="entry name" value="DNA_pol_A_exo1"/>
    <property type="match status" value="1"/>
</dbReference>
<dbReference type="PANTHER" id="PTHR10133">
    <property type="entry name" value="DNA POLYMERASE I"/>
    <property type="match status" value="1"/>
</dbReference>
<protein>
    <submittedName>
        <fullName evidence="4">DNA polymerase</fullName>
    </submittedName>
</protein>
<dbReference type="PRINTS" id="PR00868">
    <property type="entry name" value="DNAPOLI"/>
</dbReference>
<dbReference type="GO" id="GO:0006302">
    <property type="term" value="P:double-strand break repair"/>
    <property type="evidence" value="ECO:0007669"/>
    <property type="project" value="TreeGrafter"/>
</dbReference>
<dbReference type="InterPro" id="IPR012337">
    <property type="entry name" value="RNaseH-like_sf"/>
</dbReference>
<organism evidence="4 5">
    <name type="scientific">Leptolyngbya phage Lbo240-yong1</name>
    <dbReference type="NCBI Taxonomy" id="2928836"/>
    <lineage>
        <taxon>Viruses</taxon>
        <taxon>Duplodnaviria</taxon>
        <taxon>Heunggongvirae</taxon>
        <taxon>Uroviricota</taxon>
        <taxon>Caudoviricetes</taxon>
        <taxon>Saffermanviridae</taxon>
        <taxon>Wumpquatrovirus</taxon>
        <taxon>Wumpquatrovirus Lbo240yong1</taxon>
    </lineage>
</organism>
<keyword evidence="2" id="KW-1194">Viral DNA replication</keyword>
<dbReference type="Gene3D" id="3.30.420.10">
    <property type="entry name" value="Ribonuclease H-like superfamily/Ribonuclease H"/>
    <property type="match status" value="1"/>
</dbReference>
<sequence length="630" mass="71799">MTTYIALDLETEQVARMPHGKIHALFLASNNGAEFYPWRLAAAAVLEQLLADSDVIFVIQNAAYDVWVLRHHGVDIPPGRYVDTMVLAHCVNPQQGDYSLESYGRSIDDEKLDYPKALIRSGLWDGDSKDPALYDVPFNPIMRDYGLQDVRLTLKWWRELLPHLERDARLADSYYNIHLPAVETTISLHGGLYIDRKATLKAATELMGDIEEGYLEFARRYPKVYKMKWNDKTREYDIVMKGGKPVMTAPNLQSPNDMASLLYMMGWVPTEFKRSTGKPVTSQDVLKLLIADDETPPKLKECATFVQSLRSLVGIQNQLMQLLELVDADGFVKGNWYQTGTQTFRYSSSSPNMQNFSTRHPKWGKRVRGCFTPPPGYVMFMGDLSQIELAIVAWYLEILAGDSAMAEGNRQGKDAHDVNTENWYGVTRESNPDEFKQCRPRAKNGAFAANYGAKYRRLAFTIGCSFQEAKEILETVERATQITPLKQLVWDTMRQPRDVLPVQVPYSWRKTTKGFLYDCLNTRLFYPGIDSKERYERESSERKSFNALAQGGCASILRKLCNQSLPYIQAGEGWFAGLVHDEAIGYVKEQYAEETLDHLNREWNSLILPSPQGGVFVRAEFKLVDSWSDK</sequence>
<dbReference type="GO" id="GO:0003887">
    <property type="term" value="F:DNA-directed DNA polymerase activity"/>
    <property type="evidence" value="ECO:0007669"/>
    <property type="project" value="InterPro"/>
</dbReference>
<evidence type="ECO:0000313" key="4">
    <source>
        <dbReference type="EMBL" id="UOL49090.1"/>
    </source>
</evidence>
<dbReference type="InterPro" id="IPR002298">
    <property type="entry name" value="DNA_polymerase_A"/>
</dbReference>
<dbReference type="EMBL" id="OM897575">
    <property type="protein sequence ID" value="UOL49090.1"/>
    <property type="molecule type" value="Genomic_DNA"/>
</dbReference>
<name>A0A9X9H2K4_9CAUD</name>
<dbReference type="Gene3D" id="1.20.1060.10">
    <property type="entry name" value="Taq DNA Polymerase, Chain T, domain 4"/>
    <property type="match status" value="1"/>
</dbReference>
<feature type="domain" description="DNA-directed DNA polymerase family A palm" evidence="3">
    <location>
        <begin position="364"/>
        <end position="591"/>
    </location>
</feature>
<dbReference type="GO" id="GO:0006261">
    <property type="term" value="P:DNA-templated DNA replication"/>
    <property type="evidence" value="ECO:0007669"/>
    <property type="project" value="InterPro"/>
</dbReference>
<dbReference type="InterPro" id="IPR036397">
    <property type="entry name" value="RNaseH_sf"/>
</dbReference>
<keyword evidence="1" id="KW-0235">DNA replication</keyword>
<accession>A0A9X9H2K4</accession>
<reference evidence="4" key="1">
    <citation type="submission" date="2022-03" db="EMBL/GenBank/DDBJ databases">
        <authorList>
            <person name="Li D."/>
            <person name="Zhou Q."/>
            <person name="Cai R."/>
            <person name="Wang F."/>
            <person name="Qian M."/>
            <person name="Liu W."/>
            <person name="Pan L."/>
            <person name="Lin W."/>
            <person name="Tong Y."/>
            <person name="Cao L."/>
        </authorList>
    </citation>
    <scope>NUCLEOTIDE SEQUENCE</scope>
</reference>
<dbReference type="InterPro" id="IPR001098">
    <property type="entry name" value="DNA-dir_DNA_pol_A_palm_dom"/>
</dbReference>
<dbReference type="GO" id="GO:0008408">
    <property type="term" value="F:3'-5' exonuclease activity"/>
    <property type="evidence" value="ECO:0007669"/>
    <property type="project" value="InterPro"/>
</dbReference>
<dbReference type="Proteomes" id="UP001164278">
    <property type="component" value="Segment"/>
</dbReference>
<dbReference type="SUPFAM" id="SSF56672">
    <property type="entry name" value="DNA/RNA polymerases"/>
    <property type="match status" value="1"/>
</dbReference>
<dbReference type="Pfam" id="PF00476">
    <property type="entry name" value="DNA_pol_A"/>
    <property type="match status" value="1"/>
</dbReference>
<evidence type="ECO:0000256" key="2">
    <source>
        <dbReference type="ARBA" id="ARBA00023109"/>
    </source>
</evidence>
<dbReference type="GO" id="GO:0039693">
    <property type="term" value="P:viral DNA genome replication"/>
    <property type="evidence" value="ECO:0007669"/>
    <property type="project" value="UniProtKB-KW"/>
</dbReference>
<dbReference type="GO" id="GO:0003677">
    <property type="term" value="F:DNA binding"/>
    <property type="evidence" value="ECO:0007669"/>
    <property type="project" value="InterPro"/>
</dbReference>
<evidence type="ECO:0000256" key="1">
    <source>
        <dbReference type="ARBA" id="ARBA00022705"/>
    </source>
</evidence>